<keyword evidence="4" id="KW-0560">Oxidoreductase</keyword>
<dbReference type="InterPro" id="IPR036314">
    <property type="entry name" value="SOD_C_sf"/>
</dbReference>
<evidence type="ECO:0000256" key="4">
    <source>
        <dbReference type="ARBA" id="ARBA00023002"/>
    </source>
</evidence>
<feature type="binding site" evidence="5">
    <location>
        <position position="157"/>
    </location>
    <ligand>
        <name>Mn(2+)</name>
        <dbReference type="ChEBI" id="CHEBI:29035"/>
    </ligand>
</feature>
<dbReference type="SUPFAM" id="SSF46609">
    <property type="entry name" value="Fe,Mn superoxide dismutase (SOD), N-terminal domain"/>
    <property type="match status" value="1"/>
</dbReference>
<dbReference type="EMBL" id="PCYL01000005">
    <property type="protein sequence ID" value="PIR47108.1"/>
    <property type="molecule type" value="Genomic_DNA"/>
</dbReference>
<protein>
    <recommendedName>
        <fullName evidence="2">superoxide dismutase</fullName>
        <ecNumber evidence="2">1.15.1.1</ecNumber>
    </recommendedName>
</protein>
<dbReference type="GO" id="GO:0004784">
    <property type="term" value="F:superoxide dismutase activity"/>
    <property type="evidence" value="ECO:0007669"/>
    <property type="project" value="UniProtKB-EC"/>
</dbReference>
<organism evidence="7 8">
    <name type="scientific">Candidatus Vogelbacteria bacterium CG10_big_fil_rev_8_21_14_0_10_45_14</name>
    <dbReference type="NCBI Taxonomy" id="1975042"/>
    <lineage>
        <taxon>Bacteria</taxon>
        <taxon>Candidatus Vogeliibacteriota</taxon>
    </lineage>
</organism>
<sequence>MYTEQQFNLGSMKGLSERQVGSHLKLYSGYVSNLNALLQKIEDARNVAEPDVYSMAELRRRIGFEWNGMRLHEYYFEALGGDGTPRGATLDALASAFGSYENWENDFKQAGMARGIGWVLLIRDKKMGNLLNVWVGDHEIGNLAGCDILLAMDVWEHAFLLDYLPSERKAYIEAYFQNLNWDKISDRL</sequence>
<dbReference type="AlphaFoldDB" id="A0A2H0RKU4"/>
<name>A0A2H0RKU4_9BACT</name>
<dbReference type="SUPFAM" id="SSF54719">
    <property type="entry name" value="Fe,Mn superoxide dismutase (SOD), C-terminal domain"/>
    <property type="match status" value="1"/>
</dbReference>
<dbReference type="InterPro" id="IPR019832">
    <property type="entry name" value="Mn/Fe_SOD_C"/>
</dbReference>
<dbReference type="Gene3D" id="1.10.287.990">
    <property type="entry name" value="Fe,Mn superoxide dismutase (SOD) domain"/>
    <property type="match status" value="1"/>
</dbReference>
<evidence type="ECO:0000256" key="1">
    <source>
        <dbReference type="ARBA" id="ARBA00008714"/>
    </source>
</evidence>
<dbReference type="PANTHER" id="PTHR11404">
    <property type="entry name" value="SUPEROXIDE DISMUTASE 2"/>
    <property type="match status" value="1"/>
</dbReference>
<dbReference type="InterPro" id="IPR036324">
    <property type="entry name" value="Mn/Fe_SOD_N_sf"/>
</dbReference>
<dbReference type="PIRSF" id="PIRSF000349">
    <property type="entry name" value="SODismutase"/>
    <property type="match status" value="1"/>
</dbReference>
<comment type="similarity">
    <text evidence="1">Belongs to the iron/manganese superoxide dismutase family.</text>
</comment>
<evidence type="ECO:0000256" key="5">
    <source>
        <dbReference type="PIRSR" id="PIRSR000349-1"/>
    </source>
</evidence>
<accession>A0A2H0RKU4</accession>
<evidence type="ECO:0000313" key="7">
    <source>
        <dbReference type="EMBL" id="PIR47108.1"/>
    </source>
</evidence>
<feature type="domain" description="Manganese/iron superoxide dismutase C-terminal" evidence="6">
    <location>
        <begin position="86"/>
        <end position="187"/>
    </location>
</feature>
<feature type="binding site" evidence="5">
    <location>
        <position position="153"/>
    </location>
    <ligand>
        <name>Mn(2+)</name>
        <dbReference type="ChEBI" id="CHEBI:29035"/>
    </ligand>
</feature>
<dbReference type="PANTHER" id="PTHR11404:SF6">
    <property type="entry name" value="SUPEROXIDE DISMUTASE [MN], MITOCHONDRIAL"/>
    <property type="match status" value="1"/>
</dbReference>
<dbReference type="InterPro" id="IPR050265">
    <property type="entry name" value="Fe/Mn_Superoxide_Dismutase"/>
</dbReference>
<dbReference type="GO" id="GO:0046872">
    <property type="term" value="F:metal ion binding"/>
    <property type="evidence" value="ECO:0007669"/>
    <property type="project" value="UniProtKB-KW"/>
</dbReference>
<reference evidence="7 8" key="1">
    <citation type="submission" date="2017-09" db="EMBL/GenBank/DDBJ databases">
        <title>Depth-based differentiation of microbial function through sediment-hosted aquifers and enrichment of novel symbionts in the deep terrestrial subsurface.</title>
        <authorList>
            <person name="Probst A.J."/>
            <person name="Ladd B."/>
            <person name="Jarett J.K."/>
            <person name="Geller-Mcgrath D.E."/>
            <person name="Sieber C.M."/>
            <person name="Emerson J.B."/>
            <person name="Anantharaman K."/>
            <person name="Thomas B.C."/>
            <person name="Malmstrom R."/>
            <person name="Stieglmeier M."/>
            <person name="Klingl A."/>
            <person name="Woyke T."/>
            <person name="Ryan C.M."/>
            <person name="Banfield J.F."/>
        </authorList>
    </citation>
    <scope>NUCLEOTIDE SEQUENCE [LARGE SCALE GENOMIC DNA]</scope>
    <source>
        <strain evidence="7">CG10_big_fil_rev_8_21_14_0_10_45_14</strain>
    </source>
</reference>
<dbReference type="InterPro" id="IPR001189">
    <property type="entry name" value="Mn/Fe_SOD"/>
</dbReference>
<dbReference type="Proteomes" id="UP000230833">
    <property type="component" value="Unassembled WGS sequence"/>
</dbReference>
<gene>
    <name evidence="7" type="ORF">COV07_00325</name>
</gene>
<evidence type="ECO:0000313" key="8">
    <source>
        <dbReference type="Proteomes" id="UP000230833"/>
    </source>
</evidence>
<comment type="caution">
    <text evidence="7">The sequence shown here is derived from an EMBL/GenBank/DDBJ whole genome shotgun (WGS) entry which is preliminary data.</text>
</comment>
<evidence type="ECO:0000256" key="2">
    <source>
        <dbReference type="ARBA" id="ARBA00012682"/>
    </source>
</evidence>
<proteinExistence type="inferred from homology"/>
<evidence type="ECO:0000259" key="6">
    <source>
        <dbReference type="Pfam" id="PF02777"/>
    </source>
</evidence>
<dbReference type="EC" id="1.15.1.1" evidence="2"/>
<feature type="binding site" evidence="5">
    <location>
        <position position="72"/>
    </location>
    <ligand>
        <name>Mn(2+)</name>
        <dbReference type="ChEBI" id="CHEBI:29035"/>
    </ligand>
</feature>
<evidence type="ECO:0000256" key="3">
    <source>
        <dbReference type="ARBA" id="ARBA00022723"/>
    </source>
</evidence>
<dbReference type="Pfam" id="PF02777">
    <property type="entry name" value="Sod_Fe_C"/>
    <property type="match status" value="1"/>
</dbReference>
<keyword evidence="3 5" id="KW-0479">Metal-binding</keyword>
<dbReference type="Gene3D" id="3.55.40.20">
    <property type="entry name" value="Iron/manganese superoxide dismutase, C-terminal domain"/>
    <property type="match status" value="1"/>
</dbReference>